<dbReference type="EMBL" id="VJOO01000027">
    <property type="protein sequence ID" value="TSE35321.1"/>
    <property type="molecule type" value="Genomic_DNA"/>
</dbReference>
<dbReference type="AlphaFoldDB" id="A0A554XHK9"/>
<protein>
    <submittedName>
        <fullName evidence="1">Uncharacterized protein</fullName>
    </submittedName>
</protein>
<gene>
    <name evidence="1" type="ORF">Tfont_02295</name>
</gene>
<evidence type="ECO:0000313" key="2">
    <source>
        <dbReference type="Proteomes" id="UP000316388"/>
    </source>
</evidence>
<reference evidence="1 2" key="1">
    <citation type="submission" date="2019-07" db="EMBL/GenBank/DDBJ databases">
        <title>Tepidimonas fonticaldi AT-A2 draft genome.</title>
        <authorList>
            <person name="Da Costa M.S."/>
            <person name="Froufe H.J.C."/>
            <person name="Egas C."/>
            <person name="Albuquerque L."/>
        </authorList>
    </citation>
    <scope>NUCLEOTIDE SEQUENCE [LARGE SCALE GENOMIC DNA]</scope>
    <source>
        <strain evidence="1 2">AT-A2</strain>
    </source>
</reference>
<sequence length="200" mass="23003">MPLLKHQLILHPDIVSQFELNKPVTPYERRVGFSWYLCPVTLANAREWLLINVEFGYCQLVVAPEKTPDYITDAAITAIECHLPDDRDDDNVSISRSGGDVSWHTADTMPVHVAERYQQAMQRLSKCKDVHDAEDVLDELNDTPLTIGSSTFAPTEGLEGLLLELADNFRHYVQTTHWWKVWWDAKRDRQPWLADRFGQG</sequence>
<comment type="caution">
    <text evidence="1">The sequence shown here is derived from an EMBL/GenBank/DDBJ whole genome shotgun (WGS) entry which is preliminary data.</text>
</comment>
<evidence type="ECO:0000313" key="1">
    <source>
        <dbReference type="EMBL" id="TSE35321.1"/>
    </source>
</evidence>
<proteinExistence type="predicted"/>
<dbReference type="RefSeq" id="WP_143969563.1">
    <property type="nucleotide sequence ID" value="NZ_VJOO01000027.1"/>
</dbReference>
<organism evidence="1 2">
    <name type="scientific">Tepidimonas fonticaldi</name>
    <dbReference type="NCBI Taxonomy" id="1101373"/>
    <lineage>
        <taxon>Bacteria</taxon>
        <taxon>Pseudomonadati</taxon>
        <taxon>Pseudomonadota</taxon>
        <taxon>Betaproteobacteria</taxon>
        <taxon>Burkholderiales</taxon>
        <taxon>Tepidimonas</taxon>
    </lineage>
</organism>
<name>A0A554XHK9_9BURK</name>
<accession>A0A554XHK9</accession>
<dbReference type="Proteomes" id="UP000316388">
    <property type="component" value="Unassembled WGS sequence"/>
</dbReference>